<organism evidence="3 4">
    <name type="scientific">Bosea eneae</name>
    <dbReference type="NCBI Taxonomy" id="151454"/>
    <lineage>
        <taxon>Bacteria</taxon>
        <taxon>Pseudomonadati</taxon>
        <taxon>Pseudomonadota</taxon>
        <taxon>Alphaproteobacteria</taxon>
        <taxon>Hyphomicrobiales</taxon>
        <taxon>Boseaceae</taxon>
        <taxon>Bosea</taxon>
    </lineage>
</organism>
<feature type="signal peptide" evidence="1">
    <location>
        <begin position="1"/>
        <end position="27"/>
    </location>
</feature>
<proteinExistence type="predicted"/>
<feature type="domain" description="NIPSNAP" evidence="2">
    <location>
        <begin position="36"/>
        <end position="138"/>
    </location>
</feature>
<reference evidence="4" key="1">
    <citation type="journal article" date="2019" name="Int. J. Syst. Evol. Microbiol.">
        <title>The Global Catalogue of Microorganisms (GCM) 10K type strain sequencing project: providing services to taxonomists for standard genome sequencing and annotation.</title>
        <authorList>
            <consortium name="The Broad Institute Genomics Platform"/>
            <consortium name="The Broad Institute Genome Sequencing Center for Infectious Disease"/>
            <person name="Wu L."/>
            <person name="Ma J."/>
        </authorList>
    </citation>
    <scope>NUCLEOTIDE SEQUENCE [LARGE SCALE GENOMIC DNA]</scope>
    <source>
        <strain evidence="4">NCAIM B.01391</strain>
    </source>
</reference>
<sequence length="138" mass="16178">MPTRLRRWRLIAAALTAAALFTNTTSATERATMIEQLRIYEIFESNKEAFHARFRDHAARIMKTYGFDIAAMWEAKIKDRTEFIYVLRWPDEATMRASWARFMQDAEWSKIKDSSAAVHGRLVGAIEERVMQRTRYSP</sequence>
<dbReference type="Pfam" id="PF07978">
    <property type="entry name" value="NIPSNAP"/>
    <property type="match status" value="1"/>
</dbReference>
<dbReference type="EMBL" id="JBHSLW010000006">
    <property type="protein sequence ID" value="MFC5418873.1"/>
    <property type="molecule type" value="Genomic_DNA"/>
</dbReference>
<dbReference type="InterPro" id="IPR011008">
    <property type="entry name" value="Dimeric_a/b-barrel"/>
</dbReference>
<comment type="caution">
    <text evidence="3">The sequence shown here is derived from an EMBL/GenBank/DDBJ whole genome shotgun (WGS) entry which is preliminary data.</text>
</comment>
<accession>A0ABW0IKR6</accession>
<evidence type="ECO:0000313" key="4">
    <source>
        <dbReference type="Proteomes" id="UP001596053"/>
    </source>
</evidence>
<dbReference type="Proteomes" id="UP001596053">
    <property type="component" value="Unassembled WGS sequence"/>
</dbReference>
<dbReference type="RefSeq" id="WP_377796319.1">
    <property type="nucleotide sequence ID" value="NZ_JBHSLW010000006.1"/>
</dbReference>
<gene>
    <name evidence="3" type="ORF">ACFPOB_04765</name>
</gene>
<keyword evidence="1" id="KW-0732">Signal</keyword>
<dbReference type="InterPro" id="IPR012577">
    <property type="entry name" value="NIPSNAP"/>
</dbReference>
<name>A0ABW0IKR6_9HYPH</name>
<keyword evidence="4" id="KW-1185">Reference proteome</keyword>
<protein>
    <submittedName>
        <fullName evidence="3">NIPSNAP family protein</fullName>
    </submittedName>
</protein>
<evidence type="ECO:0000256" key="1">
    <source>
        <dbReference type="SAM" id="SignalP"/>
    </source>
</evidence>
<evidence type="ECO:0000259" key="2">
    <source>
        <dbReference type="Pfam" id="PF07978"/>
    </source>
</evidence>
<dbReference type="SUPFAM" id="SSF54909">
    <property type="entry name" value="Dimeric alpha+beta barrel"/>
    <property type="match status" value="1"/>
</dbReference>
<feature type="chain" id="PRO_5046163948" evidence="1">
    <location>
        <begin position="28"/>
        <end position="138"/>
    </location>
</feature>
<dbReference type="Gene3D" id="3.30.70.100">
    <property type="match status" value="1"/>
</dbReference>
<evidence type="ECO:0000313" key="3">
    <source>
        <dbReference type="EMBL" id="MFC5418873.1"/>
    </source>
</evidence>